<keyword evidence="4" id="KW-0735">Signal-anchor</keyword>
<keyword evidence="3" id="KW-0812">Transmembrane</keyword>
<feature type="non-terminal residue" evidence="9">
    <location>
        <position position="268"/>
    </location>
</feature>
<evidence type="ECO:0000256" key="6">
    <source>
        <dbReference type="ARBA" id="ARBA00023054"/>
    </source>
</evidence>
<feature type="compositionally biased region" description="Basic and acidic residues" evidence="8">
    <location>
        <begin position="98"/>
        <end position="115"/>
    </location>
</feature>
<dbReference type="GO" id="GO:0016020">
    <property type="term" value="C:membrane"/>
    <property type="evidence" value="ECO:0007669"/>
    <property type="project" value="UniProtKB-SubCell"/>
</dbReference>
<evidence type="ECO:0000256" key="7">
    <source>
        <dbReference type="ARBA" id="ARBA00023136"/>
    </source>
</evidence>
<gene>
    <name evidence="9" type="primary">Golm1</name>
    <name evidence="9" type="ORF">LOPRUF_R11329</name>
</gene>
<protein>
    <submittedName>
        <fullName evidence="9">GOLM1 protein</fullName>
    </submittedName>
</protein>
<proteinExistence type="inferred from homology"/>
<sequence length="268" mass="30641">LILFWSEHLKELQTEYGKLQLDVYWFQKNQTNLQRKFSYDLLQCINQMKELKEQCEERISELTKKGSDVPQIKENKDFSEDSKKNSQANVQLPALKQTELKQADLEQQKHDEDVPKAVPTVKKIDPLQAKETINGLADRKQEPKAEEEKISSELKNPQDSLNAPAAPKEILPESEKELNPSEDEKHVAGQDALQPAAEQAASEEIEREQLLNYDAKQDDSPPEKADKHEHEALNQDKDVNYNLDENEAESETDKQAALAGIENGKKRE</sequence>
<keyword evidence="5" id="KW-1133">Transmembrane helix</keyword>
<comment type="similarity">
    <text evidence="2">Belongs to the GOLM family.</text>
</comment>
<feature type="region of interest" description="Disordered" evidence="8">
    <location>
        <begin position="62"/>
        <end position="268"/>
    </location>
</feature>
<dbReference type="EMBL" id="VWYV01001422">
    <property type="protein sequence ID" value="NXE14705.1"/>
    <property type="molecule type" value="Genomic_DNA"/>
</dbReference>
<accession>A0A7K8KHE1</accession>
<feature type="compositionally biased region" description="Basic and acidic residues" evidence="8">
    <location>
        <begin position="170"/>
        <end position="188"/>
    </location>
</feature>
<dbReference type="InterPro" id="IPR026139">
    <property type="entry name" value="GOLM1/CASC4"/>
</dbReference>
<evidence type="ECO:0000313" key="10">
    <source>
        <dbReference type="Proteomes" id="UP000533896"/>
    </source>
</evidence>
<evidence type="ECO:0000256" key="3">
    <source>
        <dbReference type="ARBA" id="ARBA00022692"/>
    </source>
</evidence>
<dbReference type="Proteomes" id="UP000533896">
    <property type="component" value="Unassembled WGS sequence"/>
</dbReference>
<keyword evidence="7" id="KW-0472">Membrane</keyword>
<comment type="caution">
    <text evidence="9">The sequence shown here is derived from an EMBL/GenBank/DDBJ whole genome shotgun (WGS) entry which is preliminary data.</text>
</comment>
<dbReference type="GO" id="GO:0005794">
    <property type="term" value="C:Golgi apparatus"/>
    <property type="evidence" value="ECO:0007669"/>
    <property type="project" value="TreeGrafter"/>
</dbReference>
<feature type="non-terminal residue" evidence="9">
    <location>
        <position position="1"/>
    </location>
</feature>
<keyword evidence="10" id="KW-1185">Reference proteome</keyword>
<evidence type="ECO:0000256" key="4">
    <source>
        <dbReference type="ARBA" id="ARBA00022968"/>
    </source>
</evidence>
<evidence type="ECO:0000313" key="9">
    <source>
        <dbReference type="EMBL" id="NXE14705.1"/>
    </source>
</evidence>
<evidence type="ECO:0000256" key="2">
    <source>
        <dbReference type="ARBA" id="ARBA00007474"/>
    </source>
</evidence>
<dbReference type="OrthoDB" id="9947543at2759"/>
<feature type="compositionally biased region" description="Basic and acidic residues" evidence="8">
    <location>
        <begin position="62"/>
        <end position="84"/>
    </location>
</feature>
<dbReference type="PANTHER" id="PTHR15896:SF8">
    <property type="entry name" value="GOLGI MEMBRANE PROTEIN 1"/>
    <property type="match status" value="1"/>
</dbReference>
<name>A0A7K8KHE1_9AVES</name>
<evidence type="ECO:0000256" key="1">
    <source>
        <dbReference type="ARBA" id="ARBA00004606"/>
    </source>
</evidence>
<dbReference type="PANTHER" id="PTHR15896">
    <property type="entry name" value="GOLGI PHOSPHOPROTEIN 2/GP73-RELATED"/>
    <property type="match status" value="1"/>
</dbReference>
<keyword evidence="6" id="KW-0175">Coiled coil</keyword>
<comment type="subcellular location">
    <subcellularLocation>
        <location evidence="1">Membrane</location>
        <topology evidence="1">Single-pass type II membrane protein</topology>
    </subcellularLocation>
</comment>
<evidence type="ECO:0000256" key="5">
    <source>
        <dbReference type="ARBA" id="ARBA00022989"/>
    </source>
</evidence>
<feature type="compositionally biased region" description="Basic and acidic residues" evidence="8">
    <location>
        <begin position="215"/>
        <end position="239"/>
    </location>
</feature>
<dbReference type="AlphaFoldDB" id="A0A7K8KHE1"/>
<reference evidence="9 10" key="1">
    <citation type="submission" date="2019-09" db="EMBL/GenBank/DDBJ databases">
        <title>Bird 10,000 Genomes (B10K) Project - Family phase.</title>
        <authorList>
            <person name="Zhang G."/>
        </authorList>
    </citation>
    <scope>NUCLEOTIDE SEQUENCE [LARGE SCALE GENOMIC DNA]</scope>
    <source>
        <strain evidence="9">B10K-CU-031-23</strain>
    </source>
</reference>
<evidence type="ECO:0000256" key="8">
    <source>
        <dbReference type="SAM" id="MobiDB-lite"/>
    </source>
</evidence>
<feature type="compositionally biased region" description="Basic and acidic residues" evidence="8">
    <location>
        <begin position="137"/>
        <end position="152"/>
    </location>
</feature>
<organism evidence="9 10">
    <name type="scientific">Lophotis ruficrista</name>
    <dbReference type="NCBI Taxonomy" id="172689"/>
    <lineage>
        <taxon>Eukaryota</taxon>
        <taxon>Metazoa</taxon>
        <taxon>Chordata</taxon>
        <taxon>Craniata</taxon>
        <taxon>Vertebrata</taxon>
        <taxon>Euteleostomi</taxon>
        <taxon>Archelosauria</taxon>
        <taxon>Archosauria</taxon>
        <taxon>Dinosauria</taxon>
        <taxon>Saurischia</taxon>
        <taxon>Theropoda</taxon>
        <taxon>Coelurosauria</taxon>
        <taxon>Aves</taxon>
        <taxon>Neognathae</taxon>
        <taxon>Neoaves</taxon>
        <taxon>Otidimorphae</taxon>
        <taxon>Otidiformes</taxon>
        <taxon>Otididae</taxon>
        <taxon>Lophotis</taxon>
    </lineage>
</organism>